<evidence type="ECO:0000313" key="2">
    <source>
        <dbReference type="Proteomes" id="UP000887564"/>
    </source>
</evidence>
<proteinExistence type="predicted"/>
<evidence type="ECO:0000313" key="3">
    <source>
        <dbReference type="WBParaSite" id="PEQ_0001456001-mRNA-1"/>
    </source>
</evidence>
<protein>
    <submittedName>
        <fullName evidence="3">Uncharacterized protein</fullName>
    </submittedName>
</protein>
<evidence type="ECO:0000256" key="1">
    <source>
        <dbReference type="SAM" id="MobiDB-lite"/>
    </source>
</evidence>
<dbReference type="Proteomes" id="UP000887564">
    <property type="component" value="Unplaced"/>
</dbReference>
<reference evidence="3" key="1">
    <citation type="submission" date="2022-11" db="UniProtKB">
        <authorList>
            <consortium name="WormBaseParasite"/>
        </authorList>
    </citation>
    <scope>IDENTIFICATION</scope>
</reference>
<dbReference type="WBParaSite" id="PEQ_0001456001-mRNA-1">
    <property type="protein sequence ID" value="PEQ_0001456001-mRNA-1"/>
    <property type="gene ID" value="PEQ_0001456001"/>
</dbReference>
<feature type="compositionally biased region" description="Polar residues" evidence="1">
    <location>
        <begin position="82"/>
        <end position="93"/>
    </location>
</feature>
<feature type="compositionally biased region" description="Basic residues" evidence="1">
    <location>
        <begin position="26"/>
        <end position="37"/>
    </location>
</feature>
<organism evidence="2 3">
    <name type="scientific">Parascaris equorum</name>
    <name type="common">Equine roundworm</name>
    <dbReference type="NCBI Taxonomy" id="6256"/>
    <lineage>
        <taxon>Eukaryota</taxon>
        <taxon>Metazoa</taxon>
        <taxon>Ecdysozoa</taxon>
        <taxon>Nematoda</taxon>
        <taxon>Chromadorea</taxon>
        <taxon>Rhabditida</taxon>
        <taxon>Spirurina</taxon>
        <taxon>Ascaridomorpha</taxon>
        <taxon>Ascaridoidea</taxon>
        <taxon>Ascarididae</taxon>
        <taxon>Parascaris</taxon>
    </lineage>
</organism>
<accession>A0A914S6M5</accession>
<sequence length="93" mass="10990">MPLSEVKKRIHGFVFIRWFFRKGRRNRMGRHRQKKTGRGGLFDPDDMEDDEECDSGEEKDIRKERKKATDETKCKKCDKSSNPEVVSDSSLIR</sequence>
<feature type="compositionally biased region" description="Basic and acidic residues" evidence="1">
    <location>
        <begin position="56"/>
        <end position="81"/>
    </location>
</feature>
<dbReference type="AlphaFoldDB" id="A0A914S6M5"/>
<feature type="compositionally biased region" description="Acidic residues" evidence="1">
    <location>
        <begin position="43"/>
        <end position="55"/>
    </location>
</feature>
<feature type="region of interest" description="Disordered" evidence="1">
    <location>
        <begin position="26"/>
        <end position="93"/>
    </location>
</feature>
<keyword evidence="2" id="KW-1185">Reference proteome</keyword>
<name>A0A914S6M5_PAREQ</name>